<evidence type="ECO:0000313" key="1">
    <source>
        <dbReference type="EMBL" id="VAX08358.1"/>
    </source>
</evidence>
<dbReference type="SUPFAM" id="SSF48452">
    <property type="entry name" value="TPR-like"/>
    <property type="match status" value="1"/>
</dbReference>
<dbReference type="EMBL" id="UOFW01000239">
    <property type="protein sequence ID" value="VAX08358.1"/>
    <property type="molecule type" value="Genomic_DNA"/>
</dbReference>
<proteinExistence type="predicted"/>
<dbReference type="InterPro" id="IPR011990">
    <property type="entry name" value="TPR-like_helical_dom_sf"/>
</dbReference>
<dbReference type="GO" id="GO:0004016">
    <property type="term" value="F:adenylate cyclase activity"/>
    <property type="evidence" value="ECO:0007669"/>
    <property type="project" value="UniProtKB-EC"/>
</dbReference>
<reference evidence="1" key="1">
    <citation type="submission" date="2018-06" db="EMBL/GenBank/DDBJ databases">
        <authorList>
            <person name="Zhirakovskaya E."/>
        </authorList>
    </citation>
    <scope>NUCLEOTIDE SEQUENCE</scope>
</reference>
<dbReference type="Gene3D" id="1.25.40.10">
    <property type="entry name" value="Tetratricopeptide repeat domain"/>
    <property type="match status" value="1"/>
</dbReference>
<gene>
    <name evidence="1" type="ORF">MNBD_ALPHA03-1889</name>
</gene>
<protein>
    <submittedName>
        <fullName evidence="1">Adenylate cyclase</fullName>
        <ecNumber evidence="1">4.6.1.1</ecNumber>
    </submittedName>
</protein>
<dbReference type="Gene3D" id="3.40.50.10070">
    <property type="entry name" value="TolB, N-terminal domain"/>
    <property type="match status" value="1"/>
</dbReference>
<keyword evidence="1" id="KW-0456">Lyase</keyword>
<organism evidence="1">
    <name type="scientific">hydrothermal vent metagenome</name>
    <dbReference type="NCBI Taxonomy" id="652676"/>
    <lineage>
        <taxon>unclassified sequences</taxon>
        <taxon>metagenomes</taxon>
        <taxon>ecological metagenomes</taxon>
    </lineage>
</organism>
<sequence length="532" mass="59971">MPSDISLSPEKILAQLNHILASETFKNKNRIHRFLSYVVKEYLAGRSHLIKGYSLGLEVFDKDETFDPQADAIVRVEAGRLRRLLEHYYMGEGFARPISISLPKGNYAPKIELSDISSPPLKKDPVFSAAAAPPTGPAIAVLPFENLSGAASQEIFCDGITEEIINYLSLSPSLYVISRRTTSQYKGKAIDIRRLAEEWEAHYILEGSIRTAGENLRVSAQLLNAATAAVVWSENYDRKLNPENLIDVQDEIAAHVAATIGDTYGAVMRRSAVDMKRSSTEYMEAYQSMLLLHDYLFELSPKTHLKARNSLEEAVKIDPNYPDAWAGLAFLALDEYRFSFNVRTADPLELARKYAEKSIGLSAKYSIAWYAMTIINFHKGDIEKFEDNIKMGLSIAPNSPAILADSGVYLCLLGKLAEGLSLVKKAMDLNPQHPGWCRFALCHDHYIRGDYHKAIEQVRFIETPDWFWPHALQAILYAKLGNEKEAATSRENVLRLYPGFPKNAEKECRKWFRREEDLIKYLDGLRGAKLVT</sequence>
<accession>A0A3B1BAA6</accession>
<dbReference type="EC" id="4.6.1.1" evidence="1"/>
<name>A0A3B1BAA6_9ZZZZ</name>
<dbReference type="AlphaFoldDB" id="A0A3B1BAA6"/>